<dbReference type="PRINTS" id="PR00385">
    <property type="entry name" value="P450"/>
</dbReference>
<keyword evidence="12" id="KW-1133">Transmembrane helix</keyword>
<evidence type="ECO:0000256" key="1">
    <source>
        <dbReference type="ARBA" id="ARBA00001971"/>
    </source>
</evidence>
<comment type="subcellular location">
    <subcellularLocation>
        <location evidence="2">Microsome membrane</location>
        <topology evidence="2">Single-pass membrane protein</topology>
    </subcellularLocation>
</comment>
<dbReference type="PANTHER" id="PTHR47955:SF8">
    <property type="entry name" value="CYTOCHROME P450 71D11-LIKE"/>
    <property type="match status" value="1"/>
</dbReference>
<comment type="cofactor">
    <cofactor evidence="1 11">
        <name>heme</name>
        <dbReference type="ChEBI" id="CHEBI:30413"/>
    </cofactor>
</comment>
<dbReference type="EMBL" id="CP093351">
    <property type="protein sequence ID" value="WOH16222.1"/>
    <property type="molecule type" value="Genomic_DNA"/>
</dbReference>
<dbReference type="AlphaFoldDB" id="A0AAF1BH20"/>
<evidence type="ECO:0000256" key="7">
    <source>
        <dbReference type="ARBA" id="ARBA00022848"/>
    </source>
</evidence>
<evidence type="ECO:0000256" key="8">
    <source>
        <dbReference type="ARBA" id="ARBA00023002"/>
    </source>
</evidence>
<dbReference type="InterPro" id="IPR036396">
    <property type="entry name" value="Cyt_P450_sf"/>
</dbReference>
<keyword evidence="7" id="KW-0492">Microsome</keyword>
<evidence type="ECO:0000313" key="13">
    <source>
        <dbReference type="EMBL" id="WOH16222.1"/>
    </source>
</evidence>
<keyword evidence="4 11" id="KW-0349">Heme</keyword>
<evidence type="ECO:0000256" key="12">
    <source>
        <dbReference type="SAM" id="Phobius"/>
    </source>
</evidence>
<proteinExistence type="inferred from homology"/>
<dbReference type="SUPFAM" id="SSF48264">
    <property type="entry name" value="Cytochrome P450"/>
    <property type="match status" value="2"/>
</dbReference>
<protein>
    <recommendedName>
        <fullName evidence="15">Cytochrome P450</fullName>
    </recommendedName>
</protein>
<keyword evidence="12" id="KW-0472">Membrane</keyword>
<organism evidence="13 14">
    <name type="scientific">Daucus carota subsp. sativus</name>
    <name type="common">Carrot</name>
    <dbReference type="NCBI Taxonomy" id="79200"/>
    <lineage>
        <taxon>Eukaryota</taxon>
        <taxon>Viridiplantae</taxon>
        <taxon>Streptophyta</taxon>
        <taxon>Embryophyta</taxon>
        <taxon>Tracheophyta</taxon>
        <taxon>Spermatophyta</taxon>
        <taxon>Magnoliopsida</taxon>
        <taxon>eudicotyledons</taxon>
        <taxon>Gunneridae</taxon>
        <taxon>Pentapetalae</taxon>
        <taxon>asterids</taxon>
        <taxon>campanulids</taxon>
        <taxon>Apiales</taxon>
        <taxon>Apiaceae</taxon>
        <taxon>Apioideae</taxon>
        <taxon>Scandiceae</taxon>
        <taxon>Daucinae</taxon>
        <taxon>Daucus</taxon>
        <taxon>Daucus sect. Daucus</taxon>
    </lineage>
</organism>
<evidence type="ECO:0008006" key="15">
    <source>
        <dbReference type="Google" id="ProtNLM"/>
    </source>
</evidence>
<accession>A0AAF1BH20</accession>
<evidence type="ECO:0000256" key="9">
    <source>
        <dbReference type="ARBA" id="ARBA00023004"/>
    </source>
</evidence>
<evidence type="ECO:0000256" key="5">
    <source>
        <dbReference type="ARBA" id="ARBA00022723"/>
    </source>
</evidence>
<comment type="similarity">
    <text evidence="3">Belongs to the cytochrome P450 family.</text>
</comment>
<dbReference type="InterPro" id="IPR002401">
    <property type="entry name" value="Cyt_P450_E_grp-I"/>
</dbReference>
<dbReference type="GO" id="GO:0005506">
    <property type="term" value="F:iron ion binding"/>
    <property type="evidence" value="ECO:0007669"/>
    <property type="project" value="InterPro"/>
</dbReference>
<keyword evidence="12" id="KW-0812">Transmembrane</keyword>
<keyword evidence="10" id="KW-0503">Monooxygenase</keyword>
<keyword evidence="5 11" id="KW-0479">Metal-binding</keyword>
<evidence type="ECO:0000256" key="11">
    <source>
        <dbReference type="PIRSR" id="PIRSR602401-1"/>
    </source>
</evidence>
<dbReference type="PROSITE" id="PS00086">
    <property type="entry name" value="CYTOCHROME_P450"/>
    <property type="match status" value="1"/>
</dbReference>
<dbReference type="PRINTS" id="PR00463">
    <property type="entry name" value="EP450I"/>
</dbReference>
<feature type="binding site" description="axial binding residue" evidence="11">
    <location>
        <position position="861"/>
    </location>
    <ligand>
        <name>heme</name>
        <dbReference type="ChEBI" id="CHEBI:30413"/>
    </ligand>
    <ligandPart>
        <name>Fe</name>
        <dbReference type="ChEBI" id="CHEBI:18248"/>
    </ligandPart>
</feature>
<dbReference type="GO" id="GO:0016705">
    <property type="term" value="F:oxidoreductase activity, acting on paired donors, with incorporation or reduction of molecular oxygen"/>
    <property type="evidence" value="ECO:0007669"/>
    <property type="project" value="InterPro"/>
</dbReference>
<dbReference type="Pfam" id="PF00067">
    <property type="entry name" value="p450"/>
    <property type="match status" value="2"/>
</dbReference>
<dbReference type="InterPro" id="IPR001128">
    <property type="entry name" value="Cyt_P450"/>
</dbReference>
<dbReference type="FunFam" id="1.10.630.10:FF:000011">
    <property type="entry name" value="Cytochrome P450 83B1"/>
    <property type="match status" value="1"/>
</dbReference>
<evidence type="ECO:0000256" key="10">
    <source>
        <dbReference type="ARBA" id="ARBA00023033"/>
    </source>
</evidence>
<evidence type="ECO:0000256" key="4">
    <source>
        <dbReference type="ARBA" id="ARBA00022617"/>
    </source>
</evidence>
<dbReference type="GO" id="GO:0020037">
    <property type="term" value="F:heme binding"/>
    <property type="evidence" value="ECO:0007669"/>
    <property type="project" value="InterPro"/>
</dbReference>
<evidence type="ECO:0000256" key="2">
    <source>
        <dbReference type="ARBA" id="ARBA00004111"/>
    </source>
</evidence>
<evidence type="ECO:0000256" key="3">
    <source>
        <dbReference type="ARBA" id="ARBA00010617"/>
    </source>
</evidence>
<name>A0AAF1BH20_DAUCS</name>
<dbReference type="FunFam" id="1.10.630.10:FF:000008">
    <property type="entry name" value="Cytochrome P450 71D8"/>
    <property type="match status" value="1"/>
</dbReference>
<keyword evidence="9 11" id="KW-0408">Iron</keyword>
<reference evidence="13" key="1">
    <citation type="journal article" date="2016" name="Nat. Genet.">
        <title>A high-quality carrot genome assembly provides new insights into carotenoid accumulation and asterid genome evolution.</title>
        <authorList>
            <person name="Iorizzo M."/>
            <person name="Ellison S."/>
            <person name="Senalik D."/>
            <person name="Zeng P."/>
            <person name="Satapoomin P."/>
            <person name="Huang J."/>
            <person name="Bowman M."/>
            <person name="Iovene M."/>
            <person name="Sanseverino W."/>
            <person name="Cavagnaro P."/>
            <person name="Yildiz M."/>
            <person name="Macko-Podgorni A."/>
            <person name="Moranska E."/>
            <person name="Grzebelus E."/>
            <person name="Grzebelus D."/>
            <person name="Ashrafi H."/>
            <person name="Zheng Z."/>
            <person name="Cheng S."/>
            <person name="Spooner D."/>
            <person name="Van Deynze A."/>
            <person name="Simon P."/>
        </authorList>
    </citation>
    <scope>NUCLEOTIDE SEQUENCE</scope>
    <source>
        <tissue evidence="13">Leaf</tissue>
    </source>
</reference>
<feature type="transmembrane region" description="Helical" evidence="12">
    <location>
        <begin position="12"/>
        <end position="30"/>
    </location>
</feature>
<dbReference type="Proteomes" id="UP000077755">
    <property type="component" value="Chromosome 9"/>
</dbReference>
<reference evidence="13" key="2">
    <citation type="submission" date="2022-03" db="EMBL/GenBank/DDBJ databases">
        <title>Draft title - Genomic analysis of global carrot germplasm unveils the trajectory of domestication and the origin of high carotenoid orange carrot.</title>
        <authorList>
            <person name="Iorizzo M."/>
            <person name="Ellison S."/>
            <person name="Senalik D."/>
            <person name="Macko-Podgorni A."/>
            <person name="Grzebelus D."/>
            <person name="Bostan H."/>
            <person name="Rolling W."/>
            <person name="Curaba J."/>
            <person name="Simon P."/>
        </authorList>
    </citation>
    <scope>NUCLEOTIDE SEQUENCE</scope>
    <source>
        <tissue evidence="13">Leaf</tissue>
    </source>
</reference>
<dbReference type="Gene3D" id="1.10.630.10">
    <property type="entry name" value="Cytochrome P450"/>
    <property type="match status" value="2"/>
</dbReference>
<evidence type="ECO:0000313" key="14">
    <source>
        <dbReference type="Proteomes" id="UP000077755"/>
    </source>
</evidence>
<evidence type="ECO:0000256" key="6">
    <source>
        <dbReference type="ARBA" id="ARBA00022824"/>
    </source>
</evidence>
<dbReference type="InterPro" id="IPR017972">
    <property type="entry name" value="Cyt_P450_CS"/>
</dbReference>
<dbReference type="PANTHER" id="PTHR47955">
    <property type="entry name" value="CYTOCHROME P450 FAMILY 71 PROTEIN"/>
    <property type="match status" value="1"/>
</dbReference>
<keyword evidence="6" id="KW-0256">Endoplasmic reticulum</keyword>
<dbReference type="GO" id="GO:0004497">
    <property type="term" value="F:monooxygenase activity"/>
    <property type="evidence" value="ECO:0007669"/>
    <property type="project" value="UniProtKB-KW"/>
</dbReference>
<keyword evidence="8" id="KW-0560">Oxidoreductase</keyword>
<keyword evidence="14" id="KW-1185">Reference proteome</keyword>
<gene>
    <name evidence="13" type="ORF">DCAR_0935771</name>
</gene>
<sequence>MSISLQNFSLPLLWMIIILFLTVVVTKWMSSKSCGTSLRMPPGPWKLPVIGNLHQLIGVSMYHHKFTSLAKRHGPIVHLQIGELCVVLISSPELAEHVLRTNELNFAQRPQLLDQDLIPYQGSSLIFSPYNEYWKHIRRITMSDLLGVKRMQTFSFVREAEVGSLVETIYRVAADGSVNLSDQFYTLSNNIITRSVLGNKSFHQEEFRNALNEMTRLTGKVGLHDLFPSCKFLHFVTWKRVALRRVFRRLDKVLDAIIDEHKAVDHSRSKEKDLLDLLLNVYGKDVTSSGLTIDNIKNYVLDVFAGGSKPTRAILEWAMSELLRNPRIMEKAQAEVDLQSLPYLNSVIKETFRLHMPGPLIPREAREDCKISGYDIPKKARIFVNQWAMSRDPKYWNDAESFEPERFLMLALFQLLFHFDWKLPNGLDPLELDMSESYDITTRRKTDLYAVAIPLHGPWKLPVIGSLHHLIGWSNLLHKTFADLALKYGMPIMHLQLGKLSFVIISSPEIAEEVLRTKEVNFAQRFQLIDAESQPYPDCSLIFAPYNDYYKHIKRISVTDLFSSTRVKSFKSLREEEVGNLVEGIQDQESSMPFNISESFSLLISNIVTRSVLGHRSDYLEEFKSCLRDVISSTKSFGPDDLFPFLKFLSFVSGRKRTMKKVFKRMDSVLSAIIDEHETRTTALDTICDDKAKDEDLLDVLLAIQGSDQATLTHDHIKNLILDIFAAGSMAVQSILEWAMAEMLRNPRIMEKAQAEVRNAVLGKVKFVEEDIQNLPYLNSIIKETMRLHISTPLLPRESRKTCEINGFLIPAETKIIVNIWAMFRDPKYWSHPECFEPERFMISSTTGMEYIPFGAGRRKCPGGDFGEKIIQLALAKLLCHFNWKLPQGVKPEELDMNEVSDLTARRKKDLYVVAVHV</sequence>